<organism evidence="8 9">
    <name type="scientific">Gulo gulo</name>
    <name type="common">Wolverine</name>
    <name type="synonym">Gluton</name>
    <dbReference type="NCBI Taxonomy" id="48420"/>
    <lineage>
        <taxon>Eukaryota</taxon>
        <taxon>Metazoa</taxon>
        <taxon>Chordata</taxon>
        <taxon>Craniata</taxon>
        <taxon>Vertebrata</taxon>
        <taxon>Euteleostomi</taxon>
        <taxon>Mammalia</taxon>
        <taxon>Eutheria</taxon>
        <taxon>Laurasiatheria</taxon>
        <taxon>Carnivora</taxon>
        <taxon>Caniformia</taxon>
        <taxon>Musteloidea</taxon>
        <taxon>Mustelidae</taxon>
        <taxon>Guloninae</taxon>
        <taxon>Gulo</taxon>
    </lineage>
</organism>
<evidence type="ECO:0000256" key="6">
    <source>
        <dbReference type="ARBA" id="ARBA00035230"/>
    </source>
</evidence>
<dbReference type="EMBL" id="CYRY02009831">
    <property type="protein sequence ID" value="VCW78056.1"/>
    <property type="molecule type" value="Genomic_DNA"/>
</dbReference>
<evidence type="ECO:0000256" key="2">
    <source>
        <dbReference type="ARBA" id="ARBA00011133"/>
    </source>
</evidence>
<dbReference type="PANTHER" id="PTHR10956:SF0">
    <property type="entry name" value="60S RIBOSOMAL PROTEIN L31"/>
    <property type="match status" value="1"/>
</dbReference>
<dbReference type="Pfam" id="PF01198">
    <property type="entry name" value="Ribosomal_L31e"/>
    <property type="match status" value="1"/>
</dbReference>
<dbReference type="FunFam" id="3.10.440.10:FF:000001">
    <property type="entry name" value="60S ribosomal protein L31"/>
    <property type="match status" value="1"/>
</dbReference>
<evidence type="ECO:0000256" key="1">
    <source>
        <dbReference type="ARBA" id="ARBA00010808"/>
    </source>
</evidence>
<keyword evidence="3" id="KW-0689">Ribosomal protein</keyword>
<protein>
    <recommendedName>
        <fullName evidence="6">Large ribosomal subunit protein eL31</fullName>
    </recommendedName>
    <alternativeName>
        <fullName evidence="7">60S ribosomal protein L31</fullName>
    </alternativeName>
</protein>
<evidence type="ECO:0000256" key="3">
    <source>
        <dbReference type="ARBA" id="ARBA00022980"/>
    </source>
</evidence>
<dbReference type="GO" id="GO:0022625">
    <property type="term" value="C:cytosolic large ribosomal subunit"/>
    <property type="evidence" value="ECO:0007669"/>
    <property type="project" value="TreeGrafter"/>
</dbReference>
<evidence type="ECO:0000256" key="4">
    <source>
        <dbReference type="ARBA" id="ARBA00023274"/>
    </source>
</evidence>
<dbReference type="Gene3D" id="3.10.440.10">
    <property type="match status" value="1"/>
</dbReference>
<dbReference type="AlphaFoldDB" id="A0A9X9PYR6"/>
<keyword evidence="4" id="KW-0687">Ribonucleoprotein</keyword>
<evidence type="ECO:0000256" key="7">
    <source>
        <dbReference type="ARBA" id="ARBA00035337"/>
    </source>
</evidence>
<dbReference type="SUPFAM" id="SSF54575">
    <property type="entry name" value="Ribosomal protein L31e"/>
    <property type="match status" value="1"/>
</dbReference>
<accession>A0A9X9PYR6</accession>
<dbReference type="SMART" id="SM01380">
    <property type="entry name" value="Ribosomal_L31e"/>
    <property type="match status" value="1"/>
</dbReference>
<reference evidence="8 9" key="1">
    <citation type="submission" date="2018-10" db="EMBL/GenBank/DDBJ databases">
        <authorList>
            <person name="Ekblom R."/>
            <person name="Jareborg N."/>
        </authorList>
    </citation>
    <scope>NUCLEOTIDE SEQUENCE [LARGE SCALE GENOMIC DNA]</scope>
    <source>
        <tissue evidence="8">Muscle</tissue>
    </source>
</reference>
<dbReference type="Proteomes" id="UP000269945">
    <property type="component" value="Unassembled WGS sequence"/>
</dbReference>
<proteinExistence type="inferred from homology"/>
<dbReference type="InterPro" id="IPR000054">
    <property type="entry name" value="Ribosomal_eL31"/>
</dbReference>
<comment type="similarity">
    <text evidence="1">Belongs to the eukaryotic ribosomal protein eL31 family.</text>
</comment>
<dbReference type="PANTHER" id="PTHR10956">
    <property type="entry name" value="60S RIBOSOMAL PROTEIN L31"/>
    <property type="match status" value="1"/>
</dbReference>
<keyword evidence="9" id="KW-1185">Reference proteome</keyword>
<dbReference type="GO" id="GO:0003735">
    <property type="term" value="F:structural constituent of ribosome"/>
    <property type="evidence" value="ECO:0007669"/>
    <property type="project" value="InterPro"/>
</dbReference>
<evidence type="ECO:0000313" key="8">
    <source>
        <dbReference type="EMBL" id="VCW78056.1"/>
    </source>
</evidence>
<evidence type="ECO:0000256" key="5">
    <source>
        <dbReference type="ARBA" id="ARBA00034092"/>
    </source>
</evidence>
<evidence type="ECO:0000313" key="9">
    <source>
        <dbReference type="Proteomes" id="UP000269945"/>
    </source>
</evidence>
<gene>
    <name evidence="8" type="ORF">BN2614_LOCUS2</name>
</gene>
<comment type="subunit">
    <text evidence="2">Component of the large ribosomal subunit.</text>
</comment>
<sequence length="126" mass="14530">MVPTKKVAGMKKGRSVIDKVVTREYIIHIHRHIHVVGFKKCAPRSLREIWKLAMKEMGSSDVCVDTRLNGAVWATGIRNAPYCIHVWLSRKHNEDKGSPNKLYTLAMYVPATTFKNLQLMWMRSNH</sequence>
<comment type="caution">
    <text evidence="8">The sequence shown here is derived from an EMBL/GenBank/DDBJ whole genome shotgun (WGS) entry which is preliminary data.</text>
</comment>
<dbReference type="GO" id="GO:0002181">
    <property type="term" value="P:cytoplasmic translation"/>
    <property type="evidence" value="ECO:0007669"/>
    <property type="project" value="TreeGrafter"/>
</dbReference>
<name>A0A9X9PYR6_GULGU</name>
<comment type="function">
    <text evidence="5">Component of the large ribosomal subunit. The ribosome is a large ribonucleoprotein complex responsible for the synthesis of proteins in the cell.</text>
</comment>
<dbReference type="InterPro" id="IPR023621">
    <property type="entry name" value="Ribosomal_eL31_dom_sf"/>
</dbReference>